<dbReference type="OrthoDB" id="2968323at2759"/>
<dbReference type="InterPro" id="IPR051035">
    <property type="entry name" value="Mito_inheritance_9"/>
</dbReference>
<evidence type="ECO:0000256" key="3">
    <source>
        <dbReference type="ARBA" id="ARBA00016197"/>
    </source>
</evidence>
<name>A0A9P8PKP9_9ASCO</name>
<comment type="similarity">
    <text evidence="2">Belongs to the AIM9 family.</text>
</comment>
<keyword evidence="5" id="KW-0496">Mitochondrion</keyword>
<evidence type="ECO:0000256" key="5">
    <source>
        <dbReference type="ARBA" id="ARBA00023128"/>
    </source>
</evidence>
<dbReference type="PANTHER" id="PTHR36091">
    <property type="entry name" value="ALTERED INHERITANCE OF MITOCHONDRIA PROTEIN 9, MITOCHONDRIAL"/>
    <property type="match status" value="1"/>
</dbReference>
<proteinExistence type="inferred from homology"/>
<comment type="caution">
    <text evidence="7">The sequence shown here is derived from an EMBL/GenBank/DDBJ whole genome shotgun (WGS) entry which is preliminary data.</text>
</comment>
<protein>
    <recommendedName>
        <fullName evidence="3">Altered inheritance of mitochondria protein 9, mitochondrial</fullName>
    </recommendedName>
    <alternativeName>
        <fullName evidence="6">Found in mitochondrial proteome protein 29</fullName>
    </alternativeName>
</protein>
<evidence type="ECO:0000313" key="8">
    <source>
        <dbReference type="Proteomes" id="UP000769528"/>
    </source>
</evidence>
<dbReference type="Proteomes" id="UP000769528">
    <property type="component" value="Unassembled WGS sequence"/>
</dbReference>
<evidence type="ECO:0000256" key="4">
    <source>
        <dbReference type="ARBA" id="ARBA00022946"/>
    </source>
</evidence>
<reference evidence="7" key="1">
    <citation type="journal article" date="2021" name="Open Biol.">
        <title>Shared evolutionary footprints suggest mitochondrial oxidative damage underlies multiple complex I losses in fungi.</title>
        <authorList>
            <person name="Schikora-Tamarit M.A."/>
            <person name="Marcet-Houben M."/>
            <person name="Nosek J."/>
            <person name="Gabaldon T."/>
        </authorList>
    </citation>
    <scope>NUCLEOTIDE SEQUENCE</scope>
    <source>
        <strain evidence="7">CBS6341</strain>
    </source>
</reference>
<keyword evidence="4" id="KW-0809">Transit peptide</keyword>
<organism evidence="7 8">
    <name type="scientific">Wickerhamomyces mucosus</name>
    <dbReference type="NCBI Taxonomy" id="1378264"/>
    <lineage>
        <taxon>Eukaryota</taxon>
        <taxon>Fungi</taxon>
        <taxon>Dikarya</taxon>
        <taxon>Ascomycota</taxon>
        <taxon>Saccharomycotina</taxon>
        <taxon>Saccharomycetes</taxon>
        <taxon>Phaffomycetales</taxon>
        <taxon>Wickerhamomycetaceae</taxon>
        <taxon>Wickerhamomyces</taxon>
    </lineage>
</organism>
<evidence type="ECO:0000256" key="6">
    <source>
        <dbReference type="ARBA" id="ARBA00031849"/>
    </source>
</evidence>
<accession>A0A9P8PKP9</accession>
<evidence type="ECO:0000313" key="7">
    <source>
        <dbReference type="EMBL" id="KAH3673627.1"/>
    </source>
</evidence>
<evidence type="ECO:0000256" key="1">
    <source>
        <dbReference type="ARBA" id="ARBA00004173"/>
    </source>
</evidence>
<keyword evidence="8" id="KW-1185">Reference proteome</keyword>
<comment type="subcellular location">
    <subcellularLocation>
        <location evidence="1">Mitochondrion</location>
    </subcellularLocation>
</comment>
<sequence length="605" mass="69762">MLITKAVSSLLKLTAPRVSCRSISSEAKEVFTNLRDTNDPKRDAIFQYTWGTWLKNDSAEKTKRFTRFSLIGLQSVLKELYDLKVEKSDVVPPKHISTNITALPHNLTTDNLGTPNPSEPFQIKQLLSLHEGKHHRIYKVDTSAARSFILRIPYSLDSQYATEKKIQSEVATLDFVNLKLGLNVPKVFAYGIDKTNPIESPFILEEYIEGDSLMKIWAPMTPHKDPGHKNIISKVIDPLTDFQSKLAGIEFTKFGSLYFQKDSKFENTPYEGETIEALKNRWVIGESTERVFWRNKRFLPKSTFEKYLGPWDASKPLEIVGSIAELEIENIQHKIKLIDADAGIVEKRNDLLKELETFENLKKISPLLLNLESEKLKGIKSLFSPRLAHTDLDPLNVVVKGEKHYFLDFEGATIKPFIFQSTPKFVAYEDGPKIYEFEIDEAKYDELNEADRYYYDFAVCRTRNEVQWDSNLVKTFNKLGADTLPVLKRLRGPYISASERRNSRETALIDRKIYELLLQWNQFYEHKFVAEKDFPIEVNQEKFNKHNEELEKYYNDLGTIPFAITDGWVPQDLFENLLSQGVIKKLANGDYEIINEAINEASESK</sequence>
<reference evidence="7" key="2">
    <citation type="submission" date="2021-01" db="EMBL/GenBank/DDBJ databases">
        <authorList>
            <person name="Schikora-Tamarit M.A."/>
        </authorList>
    </citation>
    <scope>NUCLEOTIDE SEQUENCE</scope>
    <source>
        <strain evidence="7">CBS6341</strain>
    </source>
</reference>
<dbReference type="PANTHER" id="PTHR36091:SF1">
    <property type="entry name" value="ALTERED INHERITANCE OF MITOCHONDRIA PROTEIN 9, MITOCHONDRIAL"/>
    <property type="match status" value="1"/>
</dbReference>
<dbReference type="GO" id="GO:0005739">
    <property type="term" value="C:mitochondrion"/>
    <property type="evidence" value="ECO:0007669"/>
    <property type="project" value="UniProtKB-SubCell"/>
</dbReference>
<dbReference type="EMBL" id="JAEUBF010000949">
    <property type="protein sequence ID" value="KAH3673627.1"/>
    <property type="molecule type" value="Genomic_DNA"/>
</dbReference>
<evidence type="ECO:0000256" key="2">
    <source>
        <dbReference type="ARBA" id="ARBA00005543"/>
    </source>
</evidence>
<dbReference type="AlphaFoldDB" id="A0A9P8PKP9"/>
<dbReference type="SUPFAM" id="SSF56112">
    <property type="entry name" value="Protein kinase-like (PK-like)"/>
    <property type="match status" value="1"/>
</dbReference>
<dbReference type="InterPro" id="IPR011009">
    <property type="entry name" value="Kinase-like_dom_sf"/>
</dbReference>
<gene>
    <name evidence="7" type="ORF">WICMUC_003530</name>
</gene>